<feature type="transmembrane region" description="Helical" evidence="1">
    <location>
        <begin position="137"/>
        <end position="160"/>
    </location>
</feature>
<keyword evidence="1" id="KW-0812">Transmembrane</keyword>
<evidence type="ECO:0000313" key="2">
    <source>
        <dbReference type="EMBL" id="MBC8578187.1"/>
    </source>
</evidence>
<keyword evidence="1" id="KW-1133">Transmembrane helix</keyword>
<gene>
    <name evidence="2" type="ORF">H8718_01355</name>
</gene>
<dbReference type="RefSeq" id="WP_249331250.1">
    <property type="nucleotide sequence ID" value="NZ_JACRSY010000002.1"/>
</dbReference>
<comment type="caution">
    <text evidence="2">The sequence shown here is derived from an EMBL/GenBank/DDBJ whole genome shotgun (WGS) entry which is preliminary data.</text>
</comment>
<dbReference type="EMBL" id="JACRSY010000002">
    <property type="protein sequence ID" value="MBC8578187.1"/>
    <property type="molecule type" value="Genomic_DNA"/>
</dbReference>
<feature type="transmembrane region" description="Helical" evidence="1">
    <location>
        <begin position="67"/>
        <end position="87"/>
    </location>
</feature>
<reference evidence="2" key="1">
    <citation type="submission" date="2020-08" db="EMBL/GenBank/DDBJ databases">
        <title>Genome public.</title>
        <authorList>
            <person name="Liu C."/>
            <person name="Sun Q."/>
        </authorList>
    </citation>
    <scope>NUCLEOTIDE SEQUENCE</scope>
    <source>
        <strain evidence="2">NSJ-12</strain>
    </source>
</reference>
<sequence length="226" mass="25785">MYLFLIALCIMAIIVLMINIGVVSKKDVPLMKWVCIILFAFSILRYLTLIVYGNHPTLSQLEVLKPFYFATSIGLTIPMASSVWFISPYLREKLTYLKYLLCFIPWIIFYLVLIITVPAQIQPGQNMGYTLELTGQFLMYLSIAQGSFVAIMIILCAIGFFKYKNEYLRSAYMLIIGACILLTIDGLGYFISLLNLIPPFTVTEICGFFSILYAFSLKPIKAMKYK</sequence>
<keyword evidence="3" id="KW-1185">Reference proteome</keyword>
<protein>
    <submittedName>
        <fullName evidence="2">Uncharacterized protein</fullName>
    </submittedName>
</protein>
<feature type="transmembrane region" description="Helical" evidence="1">
    <location>
        <begin position="99"/>
        <end position="117"/>
    </location>
</feature>
<name>A0A926EGR6_9FIRM</name>
<feature type="transmembrane region" description="Helical" evidence="1">
    <location>
        <begin position="30"/>
        <end position="47"/>
    </location>
</feature>
<dbReference type="Proteomes" id="UP000655830">
    <property type="component" value="Unassembled WGS sequence"/>
</dbReference>
<evidence type="ECO:0000256" key="1">
    <source>
        <dbReference type="SAM" id="Phobius"/>
    </source>
</evidence>
<keyword evidence="1" id="KW-0472">Membrane</keyword>
<feature type="transmembrane region" description="Helical" evidence="1">
    <location>
        <begin position="6"/>
        <end position="23"/>
    </location>
</feature>
<dbReference type="AlphaFoldDB" id="A0A926EGR6"/>
<feature type="transmembrane region" description="Helical" evidence="1">
    <location>
        <begin position="172"/>
        <end position="191"/>
    </location>
</feature>
<organism evidence="2 3">
    <name type="scientific">Zhenhengia yiwuensis</name>
    <dbReference type="NCBI Taxonomy" id="2763666"/>
    <lineage>
        <taxon>Bacteria</taxon>
        <taxon>Bacillati</taxon>
        <taxon>Bacillota</taxon>
        <taxon>Clostridia</taxon>
        <taxon>Lachnospirales</taxon>
        <taxon>Lachnospiraceae</taxon>
        <taxon>Zhenhengia</taxon>
    </lineage>
</organism>
<feature type="transmembrane region" description="Helical" evidence="1">
    <location>
        <begin position="197"/>
        <end position="217"/>
    </location>
</feature>
<proteinExistence type="predicted"/>
<accession>A0A926EGR6</accession>
<evidence type="ECO:0000313" key="3">
    <source>
        <dbReference type="Proteomes" id="UP000655830"/>
    </source>
</evidence>